<dbReference type="GO" id="GO:0000981">
    <property type="term" value="F:DNA-binding transcription factor activity, RNA polymerase II-specific"/>
    <property type="evidence" value="ECO:0007669"/>
    <property type="project" value="TreeGrafter"/>
</dbReference>
<dbReference type="GeneID" id="27348062"/>
<dbReference type="PANTHER" id="PTHR31845:SF21">
    <property type="entry name" value="REGULATORY PROTEIN LEU3"/>
    <property type="match status" value="1"/>
</dbReference>
<dbReference type="VEuPathDB" id="FungiDB:PV07_08868"/>
<organism evidence="8 9">
    <name type="scientific">Cladophialophora immunda</name>
    <dbReference type="NCBI Taxonomy" id="569365"/>
    <lineage>
        <taxon>Eukaryota</taxon>
        <taxon>Fungi</taxon>
        <taxon>Dikarya</taxon>
        <taxon>Ascomycota</taxon>
        <taxon>Pezizomycotina</taxon>
        <taxon>Eurotiomycetes</taxon>
        <taxon>Chaetothyriomycetidae</taxon>
        <taxon>Chaetothyriales</taxon>
        <taxon>Herpotrichiellaceae</taxon>
        <taxon>Cladophialophora</taxon>
    </lineage>
</organism>
<protein>
    <recommendedName>
        <fullName evidence="7">Xylanolytic transcriptional activator regulatory domain-containing protein</fullName>
    </recommendedName>
</protein>
<evidence type="ECO:0000256" key="5">
    <source>
        <dbReference type="ARBA" id="ARBA00023242"/>
    </source>
</evidence>
<evidence type="ECO:0000259" key="7">
    <source>
        <dbReference type="Pfam" id="PF04082"/>
    </source>
</evidence>
<dbReference type="PANTHER" id="PTHR31845">
    <property type="entry name" value="FINGER DOMAIN PROTEIN, PUTATIVE-RELATED"/>
    <property type="match status" value="1"/>
</dbReference>
<feature type="region of interest" description="Disordered" evidence="6">
    <location>
        <begin position="1"/>
        <end position="31"/>
    </location>
</feature>
<proteinExistence type="predicted"/>
<comment type="subcellular location">
    <subcellularLocation>
        <location evidence="1">Nucleus</location>
    </subcellularLocation>
</comment>
<feature type="domain" description="Xylanolytic transcriptional activator regulatory" evidence="7">
    <location>
        <begin position="103"/>
        <end position="270"/>
    </location>
</feature>
<dbReference type="GO" id="GO:0000976">
    <property type="term" value="F:transcription cis-regulatory region binding"/>
    <property type="evidence" value="ECO:0007669"/>
    <property type="project" value="TreeGrafter"/>
</dbReference>
<keyword evidence="4" id="KW-0804">Transcription</keyword>
<dbReference type="Pfam" id="PF04082">
    <property type="entry name" value="Fungal_trans"/>
    <property type="match status" value="1"/>
</dbReference>
<name>A0A0D2AL23_9EURO</name>
<keyword evidence="3" id="KW-0238">DNA-binding</keyword>
<dbReference type="AlphaFoldDB" id="A0A0D2AL23"/>
<evidence type="ECO:0000256" key="3">
    <source>
        <dbReference type="ARBA" id="ARBA00023125"/>
    </source>
</evidence>
<evidence type="ECO:0000256" key="2">
    <source>
        <dbReference type="ARBA" id="ARBA00023015"/>
    </source>
</evidence>
<dbReference type="Proteomes" id="UP000054466">
    <property type="component" value="Unassembled WGS sequence"/>
</dbReference>
<dbReference type="RefSeq" id="XP_016245928.1">
    <property type="nucleotide sequence ID" value="XM_016396072.1"/>
</dbReference>
<accession>A0A0D2AL23</accession>
<reference evidence="8 9" key="1">
    <citation type="submission" date="2015-01" db="EMBL/GenBank/DDBJ databases">
        <title>The Genome Sequence of Cladophialophora immunda CBS83496.</title>
        <authorList>
            <consortium name="The Broad Institute Genomics Platform"/>
            <person name="Cuomo C."/>
            <person name="de Hoog S."/>
            <person name="Gorbushina A."/>
            <person name="Stielow B."/>
            <person name="Teixiera M."/>
            <person name="Abouelleil A."/>
            <person name="Chapman S.B."/>
            <person name="Priest M."/>
            <person name="Young S.K."/>
            <person name="Wortman J."/>
            <person name="Nusbaum C."/>
            <person name="Birren B."/>
        </authorList>
    </citation>
    <scope>NUCLEOTIDE SEQUENCE [LARGE SCALE GENOMIC DNA]</scope>
    <source>
        <strain evidence="8 9">CBS 83496</strain>
    </source>
</reference>
<dbReference type="GO" id="GO:0005634">
    <property type="term" value="C:nucleus"/>
    <property type="evidence" value="ECO:0007669"/>
    <property type="project" value="UniProtKB-SubCell"/>
</dbReference>
<evidence type="ECO:0000256" key="1">
    <source>
        <dbReference type="ARBA" id="ARBA00004123"/>
    </source>
</evidence>
<evidence type="ECO:0000313" key="8">
    <source>
        <dbReference type="EMBL" id="KIW25712.1"/>
    </source>
</evidence>
<dbReference type="CDD" id="cd12148">
    <property type="entry name" value="fungal_TF_MHR"/>
    <property type="match status" value="1"/>
</dbReference>
<dbReference type="InterPro" id="IPR051089">
    <property type="entry name" value="prtT"/>
</dbReference>
<keyword evidence="2" id="KW-0805">Transcription regulation</keyword>
<evidence type="ECO:0000256" key="4">
    <source>
        <dbReference type="ARBA" id="ARBA00023163"/>
    </source>
</evidence>
<dbReference type="InterPro" id="IPR007219">
    <property type="entry name" value="XnlR_reg_dom"/>
</dbReference>
<dbReference type="STRING" id="569365.A0A0D2AL23"/>
<dbReference type="EMBL" id="KN847044">
    <property type="protein sequence ID" value="KIW25712.1"/>
    <property type="molecule type" value="Genomic_DNA"/>
</dbReference>
<evidence type="ECO:0000313" key="9">
    <source>
        <dbReference type="Proteomes" id="UP000054466"/>
    </source>
</evidence>
<keyword evidence="9" id="KW-1185">Reference proteome</keyword>
<keyword evidence="5" id="KW-0539">Nucleus</keyword>
<evidence type="ECO:0000256" key="6">
    <source>
        <dbReference type="SAM" id="MobiDB-lite"/>
    </source>
</evidence>
<dbReference type="OrthoDB" id="4145665at2759"/>
<sequence>MQREIDRLRTARASATPPPKSFESRPASSVEPVDDAATHLMLDSGPDTVGWPPLAPSFHDLEPRISKPSSTGANLSSALPRCAMSQSLNGVHVDGLKIDDCFQLYFKHYHPMLPILDASCRPDTYYYKLSPFVFWCVVITGSRRYELDPTLLGRLSPGVTVLASKALQQTSSYFSTIRGLMILCTWPLPMKTILDDPSPMYSGAAMQLALQHGLHMLQLRGAVADVSYEPFLARTWAYLEFSCHCTSWSCGMPPHRCLDAFDVELPCSSDASRLLPPSTYWMQKFEKVVARADEVLADTVRSGGPLATLRSLINVFDDQILEVSRKALEDMRSDASMTATGARTDDSVLPNPLIVTTARVHVNAYHFFGADPSEHMSGLVELSHLIRQFAEQASKMDGNSDWAFYASEPYFRHICLLLAMLLRMSHSRHLRLWIDMKQGERTFFALLKLLKRRSLQFGDVNAHVVTLFSQLWHDDSIFRLQDGSQDSLHVHTRGRGAFGILYDCLTPPRPRDSSHAPVEALHARPGGDALHDVSCAGTTALTNETSVDSPLPADDDFLGALPNELSWDFVHDGSQWPNESLFWEA</sequence>
<dbReference type="HOGENOM" id="CLU_011455_2_1_1"/>
<gene>
    <name evidence="8" type="ORF">PV07_08868</name>
</gene>